<evidence type="ECO:0000313" key="4">
    <source>
        <dbReference type="Proteomes" id="UP000243217"/>
    </source>
</evidence>
<evidence type="ECO:0000259" key="2">
    <source>
        <dbReference type="PROSITE" id="PS50195"/>
    </source>
</evidence>
<dbReference type="AlphaFoldDB" id="A0A1V9ZWZ0"/>
<dbReference type="GO" id="GO:0035091">
    <property type="term" value="F:phosphatidylinositol binding"/>
    <property type="evidence" value="ECO:0007669"/>
    <property type="project" value="InterPro"/>
</dbReference>
<name>A0A1V9ZWZ0_9STRA</name>
<dbReference type="PROSITE" id="PS50195">
    <property type="entry name" value="PX"/>
    <property type="match status" value="1"/>
</dbReference>
<dbReference type="InterPro" id="IPR036871">
    <property type="entry name" value="PX_dom_sf"/>
</dbReference>
<evidence type="ECO:0000256" key="1">
    <source>
        <dbReference type="SAM" id="MobiDB-lite"/>
    </source>
</evidence>
<dbReference type="OrthoDB" id="10254720at2759"/>
<organism evidence="3 4">
    <name type="scientific">Thraustotheca clavata</name>
    <dbReference type="NCBI Taxonomy" id="74557"/>
    <lineage>
        <taxon>Eukaryota</taxon>
        <taxon>Sar</taxon>
        <taxon>Stramenopiles</taxon>
        <taxon>Oomycota</taxon>
        <taxon>Saprolegniomycetes</taxon>
        <taxon>Saprolegniales</taxon>
        <taxon>Achlyaceae</taxon>
        <taxon>Thraustotheca</taxon>
    </lineage>
</organism>
<feature type="region of interest" description="Disordered" evidence="1">
    <location>
        <begin position="329"/>
        <end position="349"/>
    </location>
</feature>
<feature type="region of interest" description="Disordered" evidence="1">
    <location>
        <begin position="244"/>
        <end position="263"/>
    </location>
</feature>
<dbReference type="CDD" id="cd06093">
    <property type="entry name" value="PX_domain"/>
    <property type="match status" value="1"/>
</dbReference>
<protein>
    <recommendedName>
        <fullName evidence="2">PX domain-containing protein</fullName>
    </recommendedName>
</protein>
<dbReference type="EMBL" id="JNBS01001120">
    <property type="protein sequence ID" value="OQS02517.1"/>
    <property type="molecule type" value="Genomic_DNA"/>
</dbReference>
<dbReference type="Proteomes" id="UP000243217">
    <property type="component" value="Unassembled WGS sequence"/>
</dbReference>
<evidence type="ECO:0000313" key="3">
    <source>
        <dbReference type="EMBL" id="OQS02517.1"/>
    </source>
</evidence>
<keyword evidence="4" id="KW-1185">Reference proteome</keyword>
<feature type="domain" description="PX" evidence="2">
    <location>
        <begin position="12"/>
        <end position="155"/>
    </location>
</feature>
<reference evidence="3 4" key="1">
    <citation type="journal article" date="2014" name="Genome Biol. Evol.">
        <title>The secreted proteins of Achlya hypogyna and Thraustotheca clavata identify the ancestral oomycete secretome and reveal gene acquisitions by horizontal gene transfer.</title>
        <authorList>
            <person name="Misner I."/>
            <person name="Blouin N."/>
            <person name="Leonard G."/>
            <person name="Richards T.A."/>
            <person name="Lane C.E."/>
        </authorList>
    </citation>
    <scope>NUCLEOTIDE SEQUENCE [LARGE SCALE GENOMIC DNA]</scope>
    <source>
        <strain evidence="3 4">ATCC 34112</strain>
    </source>
</reference>
<accession>A0A1V9ZWZ0</accession>
<dbReference type="Gene3D" id="3.30.1520.10">
    <property type="entry name" value="Phox-like domain"/>
    <property type="match status" value="1"/>
</dbReference>
<sequence>MDRFCYSRNGGVDLKCSVRVCVKETLVIEGKTYYKVAMKSVKSNPVKEWEVLHRYSEFLALKQTLLNHLQDQSDCGKACPGCLLYMKALEQFDFPRKHLFSSNTTVVVKYRQVSLQAFVAMLASHTFTTSPRCPTCSGYMFDLVRGFFIGNDNPNIVEKLPSPIKGGDKSESIRTALTVDNFLEVHPVAKDAVVGSMGEFVSSPPKPSPGQPFPTKIHAFPPPAPGQMSPTSEFMCEATEEKKPATELLEQDSKKSMPTSEVKKPEVIKTIPVPCEELKKQEMTPLDIDRFSFESGEPILTREDSEQLSFEGIHISEDDTVEDELNLDFMKNDPPKQPIVRQPSQPMSF</sequence>
<comment type="caution">
    <text evidence="3">The sequence shown here is derived from an EMBL/GenBank/DDBJ whole genome shotgun (WGS) entry which is preliminary data.</text>
</comment>
<dbReference type="Pfam" id="PF00787">
    <property type="entry name" value="PX"/>
    <property type="match status" value="1"/>
</dbReference>
<dbReference type="InterPro" id="IPR001683">
    <property type="entry name" value="PX_dom"/>
</dbReference>
<gene>
    <name evidence="3" type="ORF">THRCLA_05119</name>
</gene>
<proteinExistence type="predicted"/>
<dbReference type="SUPFAM" id="SSF64268">
    <property type="entry name" value="PX domain"/>
    <property type="match status" value="1"/>
</dbReference>